<keyword evidence="8" id="KW-1185">Reference proteome</keyword>
<dbReference type="SMART" id="SM00382">
    <property type="entry name" value="AAA"/>
    <property type="match status" value="1"/>
</dbReference>
<evidence type="ECO:0000256" key="2">
    <source>
        <dbReference type="ARBA" id="ARBA00022741"/>
    </source>
</evidence>
<evidence type="ECO:0000313" key="7">
    <source>
        <dbReference type="Proteomes" id="UP000272781"/>
    </source>
</evidence>
<feature type="domain" description="ABC transporter" evidence="4">
    <location>
        <begin position="2"/>
        <end position="250"/>
    </location>
</feature>
<dbReference type="InterPro" id="IPR017871">
    <property type="entry name" value="ABC_transporter-like_CS"/>
</dbReference>
<dbReference type="GO" id="GO:1903805">
    <property type="term" value="P:L-valine import across plasma membrane"/>
    <property type="evidence" value="ECO:0007669"/>
    <property type="project" value="TreeGrafter"/>
</dbReference>
<dbReference type="PROSITE" id="PS00211">
    <property type="entry name" value="ABC_TRANSPORTER_1"/>
    <property type="match status" value="1"/>
</dbReference>
<evidence type="ECO:0000313" key="6">
    <source>
        <dbReference type="EMBL" id="ROR39444.1"/>
    </source>
</evidence>
<dbReference type="InterPro" id="IPR003439">
    <property type="entry name" value="ABC_transporter-like_ATP-bd"/>
</dbReference>
<dbReference type="EMBL" id="RJVK01000003">
    <property type="protein sequence ID" value="ROR39444.1"/>
    <property type="molecule type" value="Genomic_DNA"/>
</dbReference>
<evidence type="ECO:0000259" key="4">
    <source>
        <dbReference type="PROSITE" id="PS50893"/>
    </source>
</evidence>
<evidence type="ECO:0000313" key="8">
    <source>
        <dbReference type="Proteomes" id="UP000298805"/>
    </source>
</evidence>
<evidence type="ECO:0000313" key="5">
    <source>
        <dbReference type="EMBL" id="QCI28855.1"/>
    </source>
</evidence>
<dbReference type="Pfam" id="PF12399">
    <property type="entry name" value="BCA_ABC_TP_C"/>
    <property type="match status" value="1"/>
</dbReference>
<sequence length="255" mass="28836">MLKVDKVTKQFGGVVAIKDVSFEVKPLEIFALVGPNGAGKTTLFNIITGVLEPTSGKVYFKDEDITGLSPVKIVEKGIARTFQNIRLFSSLTVLENVLIGFHNHIEYNFFESLFRLPRFFKQEKIHKEKAMEILKFLGIEQYADYNAKALSYGNQRKVEIARALATEPDLLLLDEPAAGMNPKETDELADTVFKLRSEMEKTILFIEHDMKFVQKIADRVMVLDYGKTIFEGKPADMMKDETVIKAYLGDIDVEG</sequence>
<reference evidence="6 7" key="2">
    <citation type="submission" date="2018-11" db="EMBL/GenBank/DDBJ databases">
        <title>Genomic Encyclopedia of Type Strains, Phase IV (KMG-IV): sequencing the most valuable type-strain genomes for metagenomic binning, comparative biology and taxonomic classification.</title>
        <authorList>
            <person name="Goeker M."/>
        </authorList>
    </citation>
    <scope>NUCLEOTIDE SEQUENCE [LARGE SCALE GENOMIC DNA]</scope>
    <source>
        <strain evidence="6 7">DSM 27783</strain>
    </source>
</reference>
<proteinExistence type="predicted"/>
<dbReference type="GO" id="GO:0015188">
    <property type="term" value="F:L-isoleucine transmembrane transporter activity"/>
    <property type="evidence" value="ECO:0007669"/>
    <property type="project" value="TreeGrafter"/>
</dbReference>
<keyword evidence="2" id="KW-0547">Nucleotide-binding</keyword>
<dbReference type="GO" id="GO:0042941">
    <property type="term" value="P:D-alanine transmembrane transport"/>
    <property type="evidence" value="ECO:0007669"/>
    <property type="project" value="TreeGrafter"/>
</dbReference>
<dbReference type="Proteomes" id="UP000272781">
    <property type="component" value="Unassembled WGS sequence"/>
</dbReference>
<reference evidence="8" key="1">
    <citation type="submission" date="2018-03" db="EMBL/GenBank/DDBJ databases">
        <title>A comparative analysis of the Nautiliaceae.</title>
        <authorList>
            <person name="Grosche A."/>
            <person name="Smedile F."/>
            <person name="Vetriani C."/>
        </authorList>
    </citation>
    <scope>NUCLEOTIDE SEQUENCE [LARGE SCALE GENOMIC DNA]</scope>
    <source>
        <strain evidence="8">TB6</strain>
    </source>
</reference>
<dbReference type="Gene3D" id="3.40.50.300">
    <property type="entry name" value="P-loop containing nucleotide triphosphate hydrolases"/>
    <property type="match status" value="1"/>
</dbReference>
<keyword evidence="1" id="KW-0813">Transport</keyword>
<dbReference type="InterPro" id="IPR032823">
    <property type="entry name" value="BCA_ABC_TP_C"/>
</dbReference>
<dbReference type="GO" id="GO:1903806">
    <property type="term" value="P:L-isoleucine import across plasma membrane"/>
    <property type="evidence" value="ECO:0007669"/>
    <property type="project" value="TreeGrafter"/>
</dbReference>
<dbReference type="EMBL" id="CP027432">
    <property type="protein sequence ID" value="QCI28855.1"/>
    <property type="molecule type" value="Genomic_DNA"/>
</dbReference>
<evidence type="ECO:0000256" key="1">
    <source>
        <dbReference type="ARBA" id="ARBA00022448"/>
    </source>
</evidence>
<dbReference type="InterPro" id="IPR003593">
    <property type="entry name" value="AAA+_ATPase"/>
</dbReference>
<accession>A0AAJ4RC70</accession>
<name>A0AAJ4RC70_9BACT</name>
<organism evidence="6 7">
    <name type="scientific">Caminibacter pacificus</name>
    <dbReference type="NCBI Taxonomy" id="1424653"/>
    <lineage>
        <taxon>Bacteria</taxon>
        <taxon>Pseudomonadati</taxon>
        <taxon>Campylobacterota</taxon>
        <taxon>Epsilonproteobacteria</taxon>
        <taxon>Nautiliales</taxon>
        <taxon>Nautiliaceae</taxon>
        <taxon>Caminibacter</taxon>
    </lineage>
</organism>
<dbReference type="PANTHER" id="PTHR45772:SF7">
    <property type="entry name" value="AMINO ACID ABC TRANSPORTER ATP-BINDING PROTEIN"/>
    <property type="match status" value="1"/>
</dbReference>
<dbReference type="InterPro" id="IPR027417">
    <property type="entry name" value="P-loop_NTPase"/>
</dbReference>
<dbReference type="InterPro" id="IPR051120">
    <property type="entry name" value="ABC_AA/LPS_Transport"/>
</dbReference>
<dbReference type="AlphaFoldDB" id="A0AAJ4RC70"/>
<protein>
    <submittedName>
        <fullName evidence="5">ABC transporter ATP-binding protein</fullName>
    </submittedName>
    <submittedName>
        <fullName evidence="6">Branched-chain amino acid transport system ATP-binding protein</fullName>
    </submittedName>
</protein>
<dbReference type="FunFam" id="3.40.50.300:FF:000421">
    <property type="entry name" value="Branched-chain amino acid ABC transporter ATP-binding protein"/>
    <property type="match status" value="1"/>
</dbReference>
<dbReference type="GO" id="GO:0005886">
    <property type="term" value="C:plasma membrane"/>
    <property type="evidence" value="ECO:0007669"/>
    <property type="project" value="TreeGrafter"/>
</dbReference>
<dbReference type="Pfam" id="PF00005">
    <property type="entry name" value="ABC_tran"/>
    <property type="match status" value="1"/>
</dbReference>
<keyword evidence="3 6" id="KW-0067">ATP-binding</keyword>
<dbReference type="GO" id="GO:0015808">
    <property type="term" value="P:L-alanine transport"/>
    <property type="evidence" value="ECO:0007669"/>
    <property type="project" value="TreeGrafter"/>
</dbReference>
<dbReference type="PANTHER" id="PTHR45772">
    <property type="entry name" value="CONSERVED COMPONENT OF ABC TRANSPORTER FOR NATURAL AMINO ACIDS-RELATED"/>
    <property type="match status" value="1"/>
</dbReference>
<dbReference type="CDD" id="cd03219">
    <property type="entry name" value="ABC_Mj1267_LivG_branched"/>
    <property type="match status" value="1"/>
</dbReference>
<dbReference type="Proteomes" id="UP000298805">
    <property type="component" value="Chromosome"/>
</dbReference>
<evidence type="ECO:0000256" key="3">
    <source>
        <dbReference type="ARBA" id="ARBA00022840"/>
    </source>
</evidence>
<dbReference type="GO" id="GO:0016887">
    <property type="term" value="F:ATP hydrolysis activity"/>
    <property type="evidence" value="ECO:0007669"/>
    <property type="project" value="InterPro"/>
</dbReference>
<dbReference type="GO" id="GO:0005304">
    <property type="term" value="F:L-valine transmembrane transporter activity"/>
    <property type="evidence" value="ECO:0007669"/>
    <property type="project" value="TreeGrafter"/>
</dbReference>
<dbReference type="SUPFAM" id="SSF52540">
    <property type="entry name" value="P-loop containing nucleoside triphosphate hydrolases"/>
    <property type="match status" value="1"/>
</dbReference>
<gene>
    <name evidence="5" type="ORF">C6V80_07700</name>
    <name evidence="6" type="ORF">EDC58_1384</name>
</gene>
<dbReference type="GO" id="GO:0015192">
    <property type="term" value="F:L-phenylalanine transmembrane transporter activity"/>
    <property type="evidence" value="ECO:0007669"/>
    <property type="project" value="TreeGrafter"/>
</dbReference>
<dbReference type="GO" id="GO:0005524">
    <property type="term" value="F:ATP binding"/>
    <property type="evidence" value="ECO:0007669"/>
    <property type="project" value="UniProtKB-KW"/>
</dbReference>
<reference evidence="5" key="3">
    <citation type="submission" date="2019-06" db="EMBL/GenBank/DDBJ databases">
        <title>A comparative analysis of the Nautiliaceae.</title>
        <authorList>
            <person name="Grosche A."/>
            <person name="Smedile F."/>
            <person name="Vetriani C."/>
        </authorList>
    </citation>
    <scope>NUCLEOTIDE SEQUENCE</scope>
    <source>
        <strain evidence="5">TB6</strain>
    </source>
</reference>
<dbReference type="PROSITE" id="PS50893">
    <property type="entry name" value="ABC_TRANSPORTER_2"/>
    <property type="match status" value="1"/>
</dbReference>